<dbReference type="Gene3D" id="3.40.390.10">
    <property type="entry name" value="Collagenase (Catalytic Domain)"/>
    <property type="match status" value="1"/>
</dbReference>
<dbReference type="Proteomes" id="UP001515480">
    <property type="component" value="Unassembled WGS sequence"/>
</dbReference>
<keyword evidence="1" id="KW-0472">Membrane</keyword>
<feature type="signal peptide" evidence="2">
    <location>
        <begin position="1"/>
        <end position="21"/>
    </location>
</feature>
<name>A0AB34JNE4_PRYPA</name>
<gene>
    <name evidence="3" type="ORF">AB1Y20_018467</name>
</gene>
<evidence type="ECO:0000313" key="4">
    <source>
        <dbReference type="Proteomes" id="UP001515480"/>
    </source>
</evidence>
<keyword evidence="2" id="KW-0732">Signal</keyword>
<dbReference type="SUPFAM" id="SSF55486">
    <property type="entry name" value="Metalloproteases ('zincins'), catalytic domain"/>
    <property type="match status" value="1"/>
</dbReference>
<dbReference type="GO" id="GO:0008237">
    <property type="term" value="F:metallopeptidase activity"/>
    <property type="evidence" value="ECO:0007669"/>
    <property type="project" value="InterPro"/>
</dbReference>
<evidence type="ECO:0008006" key="5">
    <source>
        <dbReference type="Google" id="ProtNLM"/>
    </source>
</evidence>
<feature type="transmembrane region" description="Helical" evidence="1">
    <location>
        <begin position="486"/>
        <end position="508"/>
    </location>
</feature>
<evidence type="ECO:0000256" key="2">
    <source>
        <dbReference type="SAM" id="SignalP"/>
    </source>
</evidence>
<evidence type="ECO:0000256" key="1">
    <source>
        <dbReference type="SAM" id="Phobius"/>
    </source>
</evidence>
<reference evidence="3 4" key="1">
    <citation type="journal article" date="2024" name="Science">
        <title>Giant polyketide synthase enzymes in the biosynthesis of giant marine polyether toxins.</title>
        <authorList>
            <person name="Fallon T.R."/>
            <person name="Shende V.V."/>
            <person name="Wierzbicki I.H."/>
            <person name="Pendleton A.L."/>
            <person name="Watervoot N.F."/>
            <person name="Auber R.P."/>
            <person name="Gonzalez D.J."/>
            <person name="Wisecaver J.H."/>
            <person name="Moore B.S."/>
        </authorList>
    </citation>
    <scope>NUCLEOTIDE SEQUENCE [LARGE SCALE GENOMIC DNA]</scope>
    <source>
        <strain evidence="3 4">12B1</strain>
    </source>
</reference>
<sequence length="568" mass="61725">MAFRSAAVALLLAAGGERVLAFTSLSQSKFGAQLDQIRQEMRGFPTTAQDRALGFLWTLPADPTSDAGLGGGIAYAWDPSVFTTVLPKFREDMFYVSWLGEKDLRSSGQRAFDSWAANHKHISFVDVTESCRALGYPTLTLADGSSLERPLEECPLVELTITTLSPSVSASSVESGSASSGEAAATAVPTYNSTFDFRYTNGETPRRVVNGVAAPREVIQTYKGVISLSPSLCWYLDSQFCSGFHELKKLGDPNTVQQVGIAILFLVWGAAMIGITIRLIRSFKKQLSMALRAGLHDRYQVFLEVFAKQSVLGTALRFVVILIPWPFYSSIFVSCWECYDFEAALTHEIGHILGLGHPDLVPKYDEFGTLTPGELDPSYTQFASNATNMYNALMAENTGAARIPNASHCYNIWDYVQPNLPPSVSGINSVTAIRPSIMESFTTHNPTVCISEDDLEGLNTLYPVCSGAIVTPICDKSDMNIGMLRMVSYVIFPAVVGLVLSIILHTSLHSKSQKDLKKAKAANLWLRAGRLSSQAARQSNATSFTQADSKLAAAKALDTPTGVEVTVM</sequence>
<feature type="transmembrane region" description="Helical" evidence="1">
    <location>
        <begin position="259"/>
        <end position="280"/>
    </location>
</feature>
<organism evidence="3 4">
    <name type="scientific">Prymnesium parvum</name>
    <name type="common">Toxic golden alga</name>
    <dbReference type="NCBI Taxonomy" id="97485"/>
    <lineage>
        <taxon>Eukaryota</taxon>
        <taxon>Haptista</taxon>
        <taxon>Haptophyta</taxon>
        <taxon>Prymnesiophyceae</taxon>
        <taxon>Prymnesiales</taxon>
        <taxon>Prymnesiaceae</taxon>
        <taxon>Prymnesium</taxon>
    </lineage>
</organism>
<protein>
    <recommendedName>
        <fullName evidence="5">Metalloendopeptidase</fullName>
    </recommendedName>
</protein>
<keyword evidence="1" id="KW-1133">Transmembrane helix</keyword>
<dbReference type="AlphaFoldDB" id="A0AB34JNE4"/>
<proteinExistence type="predicted"/>
<evidence type="ECO:0000313" key="3">
    <source>
        <dbReference type="EMBL" id="KAL1523530.1"/>
    </source>
</evidence>
<keyword evidence="1" id="KW-0812">Transmembrane</keyword>
<feature type="transmembrane region" description="Helical" evidence="1">
    <location>
        <begin position="301"/>
        <end position="325"/>
    </location>
</feature>
<feature type="chain" id="PRO_5044243136" description="Metalloendopeptidase" evidence="2">
    <location>
        <begin position="22"/>
        <end position="568"/>
    </location>
</feature>
<accession>A0AB34JNE4</accession>
<keyword evidence="4" id="KW-1185">Reference proteome</keyword>
<dbReference type="InterPro" id="IPR024079">
    <property type="entry name" value="MetalloPept_cat_dom_sf"/>
</dbReference>
<dbReference type="EMBL" id="JBGBPQ010000005">
    <property type="protein sequence ID" value="KAL1523530.1"/>
    <property type="molecule type" value="Genomic_DNA"/>
</dbReference>
<comment type="caution">
    <text evidence="3">The sequence shown here is derived from an EMBL/GenBank/DDBJ whole genome shotgun (WGS) entry which is preliminary data.</text>
</comment>